<name>G2XXR3_BOTF4</name>
<protein>
    <submittedName>
        <fullName evidence="2">Uncharacterized protein</fullName>
    </submittedName>
</protein>
<evidence type="ECO:0000256" key="1">
    <source>
        <dbReference type="SAM" id="MobiDB-lite"/>
    </source>
</evidence>
<organism evidence="2 3">
    <name type="scientific">Botryotinia fuckeliana (strain T4)</name>
    <name type="common">Noble rot fungus</name>
    <name type="synonym">Botrytis cinerea</name>
    <dbReference type="NCBI Taxonomy" id="999810"/>
    <lineage>
        <taxon>Eukaryota</taxon>
        <taxon>Fungi</taxon>
        <taxon>Dikarya</taxon>
        <taxon>Ascomycota</taxon>
        <taxon>Pezizomycotina</taxon>
        <taxon>Leotiomycetes</taxon>
        <taxon>Helotiales</taxon>
        <taxon>Sclerotiniaceae</taxon>
        <taxon>Botrytis</taxon>
    </lineage>
</organism>
<dbReference type="AlphaFoldDB" id="G2XXR3"/>
<feature type="compositionally biased region" description="Basic and acidic residues" evidence="1">
    <location>
        <begin position="15"/>
        <end position="32"/>
    </location>
</feature>
<evidence type="ECO:0000313" key="2">
    <source>
        <dbReference type="EMBL" id="CCD45250.1"/>
    </source>
</evidence>
<dbReference type="EMBL" id="FQ790276">
    <property type="protein sequence ID" value="CCD45250.1"/>
    <property type="molecule type" value="Genomic_DNA"/>
</dbReference>
<accession>G2XXR3</accession>
<gene>
    <name evidence="2" type="ORF">BofuT4_P050400.1</name>
</gene>
<sequence>MGLVAGDYERVALGDKEHDHRYGEESDSDHDSGFGTYDDDLVGGENDVQLNYGVLHCSRRYSWLAPKAPQGYEVYVPFSYSPLLITVNSPEHLINARAEVEVVISIRFSRIIITLAIL</sequence>
<dbReference type="Proteomes" id="UP000008177">
    <property type="component" value="Unplaced contigs"/>
</dbReference>
<dbReference type="HOGENOM" id="CLU_2072777_0_0_1"/>
<proteinExistence type="predicted"/>
<evidence type="ECO:0000313" key="3">
    <source>
        <dbReference type="Proteomes" id="UP000008177"/>
    </source>
</evidence>
<reference evidence="3" key="1">
    <citation type="journal article" date="2011" name="PLoS Genet.">
        <title>Genomic analysis of the necrotrophic fungal pathogens Sclerotinia sclerotiorum and Botrytis cinerea.</title>
        <authorList>
            <person name="Amselem J."/>
            <person name="Cuomo C.A."/>
            <person name="van Kan J.A."/>
            <person name="Viaud M."/>
            <person name="Benito E.P."/>
            <person name="Couloux A."/>
            <person name="Coutinho P.M."/>
            <person name="de Vries R.P."/>
            <person name="Dyer P.S."/>
            <person name="Fillinger S."/>
            <person name="Fournier E."/>
            <person name="Gout L."/>
            <person name="Hahn M."/>
            <person name="Kohn L."/>
            <person name="Lapalu N."/>
            <person name="Plummer K.M."/>
            <person name="Pradier J.M."/>
            <person name="Quevillon E."/>
            <person name="Sharon A."/>
            <person name="Simon A."/>
            <person name="ten Have A."/>
            <person name="Tudzynski B."/>
            <person name="Tudzynski P."/>
            <person name="Wincker P."/>
            <person name="Andrew M."/>
            <person name="Anthouard V."/>
            <person name="Beever R.E."/>
            <person name="Beffa R."/>
            <person name="Benoit I."/>
            <person name="Bouzid O."/>
            <person name="Brault B."/>
            <person name="Chen Z."/>
            <person name="Choquer M."/>
            <person name="Collemare J."/>
            <person name="Cotton P."/>
            <person name="Danchin E.G."/>
            <person name="Da Silva C."/>
            <person name="Gautier A."/>
            <person name="Giraud C."/>
            <person name="Giraud T."/>
            <person name="Gonzalez C."/>
            <person name="Grossetete S."/>
            <person name="Guldener U."/>
            <person name="Henrissat B."/>
            <person name="Howlett B.J."/>
            <person name="Kodira C."/>
            <person name="Kretschmer M."/>
            <person name="Lappartient A."/>
            <person name="Leroch M."/>
            <person name="Levis C."/>
            <person name="Mauceli E."/>
            <person name="Neuveglise C."/>
            <person name="Oeser B."/>
            <person name="Pearson M."/>
            <person name="Poulain J."/>
            <person name="Poussereau N."/>
            <person name="Quesneville H."/>
            <person name="Rascle C."/>
            <person name="Schumacher J."/>
            <person name="Segurens B."/>
            <person name="Sexton A."/>
            <person name="Silva E."/>
            <person name="Sirven C."/>
            <person name="Soanes D.M."/>
            <person name="Talbot N.J."/>
            <person name="Templeton M."/>
            <person name="Yandava C."/>
            <person name="Yarden O."/>
            <person name="Zeng Q."/>
            <person name="Rollins J.A."/>
            <person name="Lebrun M.H."/>
            <person name="Dickman M."/>
        </authorList>
    </citation>
    <scope>NUCLEOTIDE SEQUENCE [LARGE SCALE GENOMIC DNA]</scope>
    <source>
        <strain evidence="3">T4</strain>
    </source>
</reference>
<dbReference type="InParanoid" id="G2XXR3"/>
<feature type="region of interest" description="Disordered" evidence="1">
    <location>
        <begin position="15"/>
        <end position="38"/>
    </location>
</feature>